<dbReference type="Proteomes" id="UP000254621">
    <property type="component" value="Unassembled WGS sequence"/>
</dbReference>
<gene>
    <name evidence="3" type="primary">yvdD_1</name>
    <name evidence="3" type="ORF">NCTC13645_01294</name>
</gene>
<sequence>MQKIAVYCGASTGNEPAYADATVALGTWLAEHQLELVYGGGGVGLMGLLAQTVLDHGVLFMASCLKIFMTVVLLIQGSLILKLCRTCLFVNKNVSVR</sequence>
<keyword evidence="2" id="KW-0812">Transmembrane</keyword>
<feature type="transmembrane region" description="Helical" evidence="2">
    <location>
        <begin position="56"/>
        <end position="75"/>
    </location>
</feature>
<keyword evidence="2" id="KW-1133">Transmembrane helix</keyword>
<evidence type="ECO:0000313" key="3">
    <source>
        <dbReference type="EMBL" id="SUP59043.1"/>
    </source>
</evidence>
<evidence type="ECO:0000256" key="1">
    <source>
        <dbReference type="ARBA" id="ARBA00006763"/>
    </source>
</evidence>
<dbReference type="SUPFAM" id="SSF102405">
    <property type="entry name" value="MCP/YpsA-like"/>
    <property type="match status" value="1"/>
</dbReference>
<dbReference type="GO" id="GO:0009691">
    <property type="term" value="P:cytokinin biosynthetic process"/>
    <property type="evidence" value="ECO:0007669"/>
    <property type="project" value="TreeGrafter"/>
</dbReference>
<evidence type="ECO:0000313" key="4">
    <source>
        <dbReference type="Proteomes" id="UP000254621"/>
    </source>
</evidence>
<keyword evidence="2" id="KW-0472">Membrane</keyword>
<reference evidence="3 4" key="1">
    <citation type="submission" date="2018-06" db="EMBL/GenBank/DDBJ databases">
        <authorList>
            <consortium name="Pathogen Informatics"/>
            <person name="Doyle S."/>
        </authorList>
    </citation>
    <scope>NUCLEOTIDE SEQUENCE [LARGE SCALE GENOMIC DNA]</scope>
    <source>
        <strain evidence="3 4">NCTC13645</strain>
    </source>
</reference>
<comment type="similarity">
    <text evidence="1">Belongs to the LOG family.</text>
</comment>
<dbReference type="GO" id="GO:0016799">
    <property type="term" value="F:hydrolase activity, hydrolyzing N-glycosyl compounds"/>
    <property type="evidence" value="ECO:0007669"/>
    <property type="project" value="TreeGrafter"/>
</dbReference>
<proteinExistence type="inferred from homology"/>
<dbReference type="PANTHER" id="PTHR31223">
    <property type="entry name" value="LOG FAMILY PROTEIN YJL055W"/>
    <property type="match status" value="1"/>
</dbReference>
<dbReference type="Gene3D" id="3.40.50.450">
    <property type="match status" value="1"/>
</dbReference>
<name>A0A380P1F0_WEIVI</name>
<protein>
    <submittedName>
        <fullName evidence="3">LOG family protein yvdD</fullName>
    </submittedName>
</protein>
<dbReference type="PANTHER" id="PTHR31223:SF70">
    <property type="entry name" value="LOG FAMILY PROTEIN YJL055W"/>
    <property type="match status" value="1"/>
</dbReference>
<organism evidence="3 4">
    <name type="scientific">Weissella viridescens</name>
    <name type="common">Lactobacillus viridescens</name>
    <dbReference type="NCBI Taxonomy" id="1629"/>
    <lineage>
        <taxon>Bacteria</taxon>
        <taxon>Bacillati</taxon>
        <taxon>Bacillota</taxon>
        <taxon>Bacilli</taxon>
        <taxon>Lactobacillales</taxon>
        <taxon>Lactobacillaceae</taxon>
        <taxon>Weissella</taxon>
    </lineage>
</organism>
<evidence type="ECO:0000256" key="2">
    <source>
        <dbReference type="SAM" id="Phobius"/>
    </source>
</evidence>
<dbReference type="GO" id="GO:0005829">
    <property type="term" value="C:cytosol"/>
    <property type="evidence" value="ECO:0007669"/>
    <property type="project" value="TreeGrafter"/>
</dbReference>
<accession>A0A380P1F0</accession>
<dbReference type="AlphaFoldDB" id="A0A380P1F0"/>
<dbReference type="EMBL" id="UHIV01000004">
    <property type="protein sequence ID" value="SUP59043.1"/>
    <property type="molecule type" value="Genomic_DNA"/>
</dbReference>